<dbReference type="Pfam" id="PF10977">
    <property type="entry name" value="DUF2797"/>
    <property type="match status" value="1"/>
</dbReference>
<keyword evidence="2" id="KW-1185">Reference proteome</keyword>
<accession>A0A7W1XA47</accession>
<gene>
    <name evidence="1" type="ORF">H1164_07775</name>
</gene>
<dbReference type="OrthoDB" id="9775734at2"/>
<protein>
    <submittedName>
        <fullName evidence="1">DUF2797 domain-containing protein</fullName>
    </submittedName>
</protein>
<dbReference type="Proteomes" id="UP000530514">
    <property type="component" value="Unassembled WGS sequence"/>
</dbReference>
<name>A0A7W1XA47_9BACL</name>
<sequence length="264" mass="30235">MKKIGILRPLVHQGAAPVEYALQLDDQEIGLNARLGQEVQITFLGERNCIFCGRKTKKFYGNNSSCFNCFRKLPDNDICIVRPERCHFHEGTCRDPEFGRHHCMQPHIVYLALSSDVKVGITRKTNRLKRWVDQGAVAALPLMEVPTRKDAGEIEVFLSQYITDKTNWRKMLKNETADIDLLQTRADLIEKLPDAYRRYLIEEPQVLQFDYPHIGTPTKITSFNLEKQETISGKLIGVKAQYLILDNGVFGVRKHAGFKVALEF</sequence>
<evidence type="ECO:0000313" key="1">
    <source>
        <dbReference type="EMBL" id="MBA4542799.1"/>
    </source>
</evidence>
<reference evidence="1 2" key="1">
    <citation type="submission" date="2020-07" db="EMBL/GenBank/DDBJ databases">
        <authorList>
            <person name="Feng H."/>
        </authorList>
    </citation>
    <scope>NUCLEOTIDE SEQUENCE [LARGE SCALE GENOMIC DNA]</scope>
    <source>
        <strain evidence="2">s-11</strain>
    </source>
</reference>
<organism evidence="1 2">
    <name type="scientific">Thermoactinomyces daqus</name>
    <dbReference type="NCBI Taxonomy" id="1329516"/>
    <lineage>
        <taxon>Bacteria</taxon>
        <taxon>Bacillati</taxon>
        <taxon>Bacillota</taxon>
        <taxon>Bacilli</taxon>
        <taxon>Bacillales</taxon>
        <taxon>Thermoactinomycetaceae</taxon>
        <taxon>Thermoactinomyces</taxon>
    </lineage>
</organism>
<proteinExistence type="predicted"/>
<dbReference type="InterPro" id="IPR021246">
    <property type="entry name" value="DUF2797"/>
</dbReference>
<dbReference type="RefSeq" id="WP_033100099.1">
    <property type="nucleotide sequence ID" value="NZ_JACEIP010000009.1"/>
</dbReference>
<evidence type="ECO:0000313" key="2">
    <source>
        <dbReference type="Proteomes" id="UP000530514"/>
    </source>
</evidence>
<comment type="caution">
    <text evidence="1">The sequence shown here is derived from an EMBL/GenBank/DDBJ whole genome shotgun (WGS) entry which is preliminary data.</text>
</comment>
<dbReference type="EMBL" id="JACEIP010000009">
    <property type="protein sequence ID" value="MBA4542799.1"/>
    <property type="molecule type" value="Genomic_DNA"/>
</dbReference>
<dbReference type="AlphaFoldDB" id="A0A7W1XA47"/>